<gene>
    <name evidence="1" type="ORF">QEH59_07570</name>
</gene>
<reference evidence="1 2" key="1">
    <citation type="submission" date="2023-04" db="EMBL/GenBank/DDBJ databases">
        <title>A novel bacteria isolated from coastal sediment.</title>
        <authorList>
            <person name="Liu X.-J."/>
            <person name="Du Z.-J."/>
        </authorList>
    </citation>
    <scope>NUCLEOTIDE SEQUENCE [LARGE SCALE GENOMIC DNA]</scope>
    <source>
        <strain evidence="1 2">SDUM461004</strain>
    </source>
</reference>
<dbReference type="EMBL" id="JARXIC010000009">
    <property type="protein sequence ID" value="MDQ8194278.1"/>
    <property type="molecule type" value="Genomic_DNA"/>
</dbReference>
<dbReference type="InterPro" id="IPR029063">
    <property type="entry name" value="SAM-dependent_MTases_sf"/>
</dbReference>
<evidence type="ECO:0000313" key="2">
    <source>
        <dbReference type="Proteomes" id="UP001243717"/>
    </source>
</evidence>
<keyword evidence="2" id="KW-1185">Reference proteome</keyword>
<dbReference type="Proteomes" id="UP001243717">
    <property type="component" value="Unassembled WGS sequence"/>
</dbReference>
<proteinExistence type="predicted"/>
<evidence type="ECO:0000313" key="1">
    <source>
        <dbReference type="EMBL" id="MDQ8194278.1"/>
    </source>
</evidence>
<keyword evidence="1" id="KW-0808">Transferase</keyword>
<sequence length="214" mass="24334">MPRLVQPEILDALPACNPDAIASRRDLVKINHLMGNFRWFNTIIKSQQPQARYIEIGAGDGSLAKRLCKLLPPGNYDALDIAAKPRACPNNCKWIVMDLLQYPNYTHYTHLIANLILHHFNSSQLSRLGTHIQNSGIQKLIICEPCRRAIHKLQLRAGKYIGFNYVTLNDGCISVDAGFRGHELAEQLGLSHKEWAWHIDETWMGAYRLLANRK</sequence>
<dbReference type="RefSeq" id="WP_308984758.1">
    <property type="nucleotide sequence ID" value="NZ_JARXIC010000009.1"/>
</dbReference>
<name>A0ABU1AHL3_9BACT</name>
<protein>
    <submittedName>
        <fullName evidence="1">Class I SAM-dependent methyltransferase</fullName>
        <ecNumber evidence="1">2.1.-.-</ecNumber>
    </submittedName>
</protein>
<dbReference type="GO" id="GO:0032259">
    <property type="term" value="P:methylation"/>
    <property type="evidence" value="ECO:0007669"/>
    <property type="project" value="UniProtKB-KW"/>
</dbReference>
<comment type="caution">
    <text evidence="1">The sequence shown here is derived from an EMBL/GenBank/DDBJ whole genome shotgun (WGS) entry which is preliminary data.</text>
</comment>
<dbReference type="EC" id="2.1.-.-" evidence="1"/>
<dbReference type="GO" id="GO:0008168">
    <property type="term" value="F:methyltransferase activity"/>
    <property type="evidence" value="ECO:0007669"/>
    <property type="project" value="UniProtKB-KW"/>
</dbReference>
<dbReference type="Gene3D" id="3.40.50.150">
    <property type="entry name" value="Vaccinia Virus protein VP39"/>
    <property type="match status" value="1"/>
</dbReference>
<organism evidence="1 2">
    <name type="scientific">Thalassobacterium sedimentorum</name>
    <dbReference type="NCBI Taxonomy" id="3041258"/>
    <lineage>
        <taxon>Bacteria</taxon>
        <taxon>Pseudomonadati</taxon>
        <taxon>Verrucomicrobiota</taxon>
        <taxon>Opitutia</taxon>
        <taxon>Puniceicoccales</taxon>
        <taxon>Coraliomargaritaceae</taxon>
        <taxon>Thalassobacterium</taxon>
    </lineage>
</organism>
<dbReference type="SUPFAM" id="SSF53335">
    <property type="entry name" value="S-adenosyl-L-methionine-dependent methyltransferases"/>
    <property type="match status" value="1"/>
</dbReference>
<keyword evidence="1" id="KW-0489">Methyltransferase</keyword>
<accession>A0ABU1AHL3</accession>